<dbReference type="PANTHER" id="PTHR21064">
    <property type="entry name" value="AMINOGLYCOSIDE PHOSPHOTRANSFERASE DOMAIN-CONTAINING PROTEIN-RELATED"/>
    <property type="match status" value="1"/>
</dbReference>
<keyword evidence="3" id="KW-0418">Kinase</keyword>
<comment type="caution">
    <text evidence="3">The sequence shown here is derived from an EMBL/GenBank/DDBJ whole genome shotgun (WGS) entry which is preliminary data.</text>
</comment>
<comment type="similarity">
    <text evidence="1">Belongs to the pseudomonas-type ThrB family.</text>
</comment>
<protein>
    <submittedName>
        <fullName evidence="3">Ser/Thr protein kinase RdoA (MazF antagonist)</fullName>
    </submittedName>
</protein>
<proteinExistence type="inferred from homology"/>
<reference evidence="3 4" key="1">
    <citation type="submission" date="2021-03" db="EMBL/GenBank/DDBJ databases">
        <title>Genomic Encyclopedia of Type Strains, Phase IV (KMG-IV): sequencing the most valuable type-strain genomes for metagenomic binning, comparative biology and taxonomic classification.</title>
        <authorList>
            <person name="Goeker M."/>
        </authorList>
    </citation>
    <scope>NUCLEOTIDE SEQUENCE [LARGE SCALE GENOMIC DNA]</scope>
    <source>
        <strain evidence="3 4">DSM 14349</strain>
    </source>
</reference>
<accession>A0ABS4FUU4</accession>
<organism evidence="3 4">
    <name type="scientific">Paenibacillus turicensis</name>
    <dbReference type="NCBI Taxonomy" id="160487"/>
    <lineage>
        <taxon>Bacteria</taxon>
        <taxon>Bacillati</taxon>
        <taxon>Bacillota</taxon>
        <taxon>Bacilli</taxon>
        <taxon>Bacillales</taxon>
        <taxon>Paenibacillaceae</taxon>
        <taxon>Paenibacillus</taxon>
    </lineage>
</organism>
<dbReference type="InterPro" id="IPR002575">
    <property type="entry name" value="Aminoglycoside_PTrfase"/>
</dbReference>
<dbReference type="Pfam" id="PF01636">
    <property type="entry name" value="APH"/>
    <property type="match status" value="1"/>
</dbReference>
<dbReference type="Proteomes" id="UP001519272">
    <property type="component" value="Unassembled WGS sequence"/>
</dbReference>
<keyword evidence="4" id="KW-1185">Reference proteome</keyword>
<name>A0ABS4FUU4_9BACL</name>
<evidence type="ECO:0000256" key="1">
    <source>
        <dbReference type="ARBA" id="ARBA00038240"/>
    </source>
</evidence>
<sequence>MCTSIDELVHYYFNDPSYEIESVPFGLTNLTKIIKINNNKYVARVYNRHTKSIQSIELESKITSFLNNKNLAFQVPVFLPTLSGDEYIQLSDGALGAIVSFLEGDVPVLTEKQQALEFGRIVGQISSVMGDYPKELLEYQGKSFIEFYDLHPLAHRDAITSFIEQAPFYIAEAHLNFYQVMLSSVEESIDLLKELPRQLVHHDLLIFNLLCQDHKICGVLDFDFVSLDISFIEFAICLNHILQMSNGSLEMTEAFIKGYAMFRKGSLQEFRYIKLMTQIYHIAVLHIYIGQHFSGINIEQNFNYILNQFHTRMNWLNEHDTSIQKLLETYLL</sequence>
<feature type="domain" description="Aminoglycoside phosphotransferase" evidence="2">
    <location>
        <begin position="20"/>
        <end position="259"/>
    </location>
</feature>
<dbReference type="RefSeq" id="WP_210089944.1">
    <property type="nucleotide sequence ID" value="NZ_JAGGKG010000014.1"/>
</dbReference>
<gene>
    <name evidence="3" type="ORF">J2Z32_003001</name>
</gene>
<dbReference type="SUPFAM" id="SSF56112">
    <property type="entry name" value="Protein kinase-like (PK-like)"/>
    <property type="match status" value="1"/>
</dbReference>
<dbReference type="InterPro" id="IPR050249">
    <property type="entry name" value="Pseudomonas-type_ThrB"/>
</dbReference>
<dbReference type="Gene3D" id="3.30.200.20">
    <property type="entry name" value="Phosphorylase Kinase, domain 1"/>
    <property type="match status" value="1"/>
</dbReference>
<dbReference type="Gene3D" id="3.90.1200.10">
    <property type="match status" value="1"/>
</dbReference>
<dbReference type="PANTHER" id="PTHR21064:SF6">
    <property type="entry name" value="AMINOGLYCOSIDE PHOSPHOTRANSFERASE DOMAIN-CONTAINING PROTEIN"/>
    <property type="match status" value="1"/>
</dbReference>
<keyword evidence="3" id="KW-0808">Transferase</keyword>
<dbReference type="EMBL" id="JAGGKG010000014">
    <property type="protein sequence ID" value="MBP1906352.1"/>
    <property type="molecule type" value="Genomic_DNA"/>
</dbReference>
<dbReference type="InterPro" id="IPR011009">
    <property type="entry name" value="Kinase-like_dom_sf"/>
</dbReference>
<dbReference type="GO" id="GO:0016301">
    <property type="term" value="F:kinase activity"/>
    <property type="evidence" value="ECO:0007669"/>
    <property type="project" value="UniProtKB-KW"/>
</dbReference>
<evidence type="ECO:0000313" key="4">
    <source>
        <dbReference type="Proteomes" id="UP001519272"/>
    </source>
</evidence>
<evidence type="ECO:0000259" key="2">
    <source>
        <dbReference type="Pfam" id="PF01636"/>
    </source>
</evidence>
<evidence type="ECO:0000313" key="3">
    <source>
        <dbReference type="EMBL" id="MBP1906352.1"/>
    </source>
</evidence>